<gene>
    <name evidence="1" type="ORF">LEP1GSC058_0836</name>
</gene>
<proteinExistence type="predicted"/>
<protein>
    <submittedName>
        <fullName evidence="1">Uncharacterized protein</fullName>
    </submittedName>
</protein>
<evidence type="ECO:0000313" key="2">
    <source>
        <dbReference type="Proteomes" id="UP000014540"/>
    </source>
</evidence>
<dbReference type="EMBL" id="AKWZ02000002">
    <property type="protein sequence ID" value="EPG75754.1"/>
    <property type="molecule type" value="Genomic_DNA"/>
</dbReference>
<comment type="caution">
    <text evidence="1">The sequence shown here is derived from an EMBL/GenBank/DDBJ whole genome shotgun (WGS) entry which is preliminary data.</text>
</comment>
<evidence type="ECO:0000313" key="1">
    <source>
        <dbReference type="EMBL" id="EPG75754.1"/>
    </source>
</evidence>
<accession>S3V545</accession>
<organism evidence="1 2">
    <name type="scientific">Leptospira fainei serovar Hurstbridge str. BUT 6</name>
    <dbReference type="NCBI Taxonomy" id="1193011"/>
    <lineage>
        <taxon>Bacteria</taxon>
        <taxon>Pseudomonadati</taxon>
        <taxon>Spirochaetota</taxon>
        <taxon>Spirochaetia</taxon>
        <taxon>Leptospirales</taxon>
        <taxon>Leptospiraceae</taxon>
        <taxon>Leptospira</taxon>
    </lineage>
</organism>
<keyword evidence="2" id="KW-1185">Reference proteome</keyword>
<dbReference type="STRING" id="1193011.LEP1GSC058_0836"/>
<dbReference type="Proteomes" id="UP000014540">
    <property type="component" value="Unassembled WGS sequence"/>
</dbReference>
<reference evidence="1" key="1">
    <citation type="submission" date="2013-04" db="EMBL/GenBank/DDBJ databases">
        <authorList>
            <person name="Harkins D.M."/>
            <person name="Durkin A.S."/>
            <person name="Selengut J.D."/>
            <person name="Sanka R."/>
            <person name="DePew J."/>
            <person name="Purushe J."/>
            <person name="Ahmed A."/>
            <person name="van der Linden H."/>
            <person name="Goris M.G.A."/>
            <person name="Hartskeerl R.A."/>
            <person name="Vinetz J.M."/>
            <person name="Sutton G.G."/>
            <person name="Nelson W.C."/>
            <person name="Fouts D.E."/>
        </authorList>
    </citation>
    <scope>NUCLEOTIDE SEQUENCE [LARGE SCALE GENOMIC DNA]</scope>
    <source>
        <strain evidence="1">BUT 6</strain>
    </source>
</reference>
<dbReference type="AlphaFoldDB" id="S3V545"/>
<name>S3V545_9LEPT</name>
<sequence>MQAEVQTISQKIVSSPVDSERSAKLKEVKEKLKNGEYDTLSPEILNAVADRIAESFLGR</sequence>